<dbReference type="EMBL" id="MLCF01000002">
    <property type="protein sequence ID" value="OIV39405.1"/>
    <property type="molecule type" value="Genomic_DNA"/>
</dbReference>
<evidence type="ECO:0000256" key="1">
    <source>
        <dbReference type="SAM" id="MobiDB-lite"/>
    </source>
</evidence>
<dbReference type="AlphaFoldDB" id="A0A1J7BLD2"/>
<sequence>MVSKVLDWVMSCSVVGRESGRQDTADTAGGRQFTTGGSGAGVVARPPQQVQVAPCEHVPVLAAAVGPQVLSVDLRHGHR</sequence>
<dbReference type="Proteomes" id="UP000243342">
    <property type="component" value="Unassembled WGS sequence"/>
</dbReference>
<evidence type="ECO:0000313" key="2">
    <source>
        <dbReference type="EMBL" id="OIV39405.1"/>
    </source>
</evidence>
<protein>
    <submittedName>
        <fullName evidence="2">Uncharacterized protein</fullName>
    </submittedName>
</protein>
<reference evidence="2 3" key="1">
    <citation type="submission" date="2016-10" db="EMBL/GenBank/DDBJ databases">
        <title>Genome sequence of Streptomyces gilvigriseus MUSC 26.</title>
        <authorList>
            <person name="Lee L.-H."/>
            <person name="Ser H.-L."/>
        </authorList>
    </citation>
    <scope>NUCLEOTIDE SEQUENCE [LARGE SCALE GENOMIC DNA]</scope>
    <source>
        <strain evidence="2 3">MUSC 26</strain>
    </source>
</reference>
<proteinExistence type="predicted"/>
<feature type="region of interest" description="Disordered" evidence="1">
    <location>
        <begin position="17"/>
        <end position="44"/>
    </location>
</feature>
<accession>A0A1J7BLD2</accession>
<comment type="caution">
    <text evidence="2">The sequence shown here is derived from an EMBL/GenBank/DDBJ whole genome shotgun (WGS) entry which is preliminary data.</text>
</comment>
<dbReference type="STRING" id="1428644.BIV57_00760"/>
<organism evidence="2 3">
    <name type="scientific">Mangrovactinospora gilvigrisea</name>
    <dbReference type="NCBI Taxonomy" id="1428644"/>
    <lineage>
        <taxon>Bacteria</taxon>
        <taxon>Bacillati</taxon>
        <taxon>Actinomycetota</taxon>
        <taxon>Actinomycetes</taxon>
        <taxon>Kitasatosporales</taxon>
        <taxon>Streptomycetaceae</taxon>
        <taxon>Mangrovactinospora</taxon>
    </lineage>
</organism>
<evidence type="ECO:0000313" key="3">
    <source>
        <dbReference type="Proteomes" id="UP000243342"/>
    </source>
</evidence>
<keyword evidence="3" id="KW-1185">Reference proteome</keyword>
<name>A0A1J7BLD2_9ACTN</name>
<gene>
    <name evidence="2" type="ORF">BIV57_00760</name>
</gene>